<organism evidence="1 2">
    <name type="scientific">Portunus trituberculatus</name>
    <name type="common">Swimming crab</name>
    <name type="synonym">Neptunus trituberculatus</name>
    <dbReference type="NCBI Taxonomy" id="210409"/>
    <lineage>
        <taxon>Eukaryota</taxon>
        <taxon>Metazoa</taxon>
        <taxon>Ecdysozoa</taxon>
        <taxon>Arthropoda</taxon>
        <taxon>Crustacea</taxon>
        <taxon>Multicrustacea</taxon>
        <taxon>Malacostraca</taxon>
        <taxon>Eumalacostraca</taxon>
        <taxon>Eucarida</taxon>
        <taxon>Decapoda</taxon>
        <taxon>Pleocyemata</taxon>
        <taxon>Brachyura</taxon>
        <taxon>Eubrachyura</taxon>
        <taxon>Portunoidea</taxon>
        <taxon>Portunidae</taxon>
        <taxon>Portuninae</taxon>
        <taxon>Portunus</taxon>
    </lineage>
</organism>
<evidence type="ECO:0000313" key="1">
    <source>
        <dbReference type="EMBL" id="MPC14339.1"/>
    </source>
</evidence>
<comment type="caution">
    <text evidence="1">The sequence shown here is derived from an EMBL/GenBank/DDBJ whole genome shotgun (WGS) entry which is preliminary data.</text>
</comment>
<gene>
    <name evidence="1" type="ORF">E2C01_007103</name>
</gene>
<protein>
    <submittedName>
        <fullName evidence="1">Uncharacterized protein</fullName>
    </submittedName>
</protein>
<sequence>MNMETRHGTEGVNNNKNSLIRIMNYQWKKTLLKSL</sequence>
<dbReference type="AlphaFoldDB" id="A0A5B7CY98"/>
<accession>A0A5B7CY98</accession>
<reference evidence="1 2" key="1">
    <citation type="submission" date="2019-05" db="EMBL/GenBank/DDBJ databases">
        <title>Another draft genome of Portunus trituberculatus and its Hox gene families provides insights of decapod evolution.</title>
        <authorList>
            <person name="Jeong J.-H."/>
            <person name="Song I."/>
            <person name="Kim S."/>
            <person name="Choi T."/>
            <person name="Kim D."/>
            <person name="Ryu S."/>
            <person name="Kim W."/>
        </authorList>
    </citation>
    <scope>NUCLEOTIDE SEQUENCE [LARGE SCALE GENOMIC DNA]</scope>
    <source>
        <tissue evidence="1">Muscle</tissue>
    </source>
</reference>
<dbReference type="EMBL" id="VSRR010000345">
    <property type="protein sequence ID" value="MPC14339.1"/>
    <property type="molecule type" value="Genomic_DNA"/>
</dbReference>
<dbReference type="Proteomes" id="UP000324222">
    <property type="component" value="Unassembled WGS sequence"/>
</dbReference>
<name>A0A5B7CY98_PORTR</name>
<keyword evidence="2" id="KW-1185">Reference proteome</keyword>
<evidence type="ECO:0000313" key="2">
    <source>
        <dbReference type="Proteomes" id="UP000324222"/>
    </source>
</evidence>
<proteinExistence type="predicted"/>